<keyword evidence="1" id="KW-0479">Metal-binding</keyword>
<organism evidence="6 7">
    <name type="scientific">Paramecium primaurelia</name>
    <dbReference type="NCBI Taxonomy" id="5886"/>
    <lineage>
        <taxon>Eukaryota</taxon>
        <taxon>Sar</taxon>
        <taxon>Alveolata</taxon>
        <taxon>Ciliophora</taxon>
        <taxon>Intramacronucleata</taxon>
        <taxon>Oligohymenophorea</taxon>
        <taxon>Peniculida</taxon>
        <taxon>Parameciidae</taxon>
        <taxon>Paramecium</taxon>
    </lineage>
</organism>
<dbReference type="GO" id="GO:0008270">
    <property type="term" value="F:zinc ion binding"/>
    <property type="evidence" value="ECO:0007669"/>
    <property type="project" value="UniProtKB-KW"/>
</dbReference>
<name>A0A8S1LUK2_PARPR</name>
<comment type="caution">
    <text evidence="6">The sequence shown here is derived from an EMBL/GenBank/DDBJ whole genome shotgun (WGS) entry which is preliminary data.</text>
</comment>
<dbReference type="Proteomes" id="UP000688137">
    <property type="component" value="Unassembled WGS sequence"/>
</dbReference>
<evidence type="ECO:0000313" key="6">
    <source>
        <dbReference type="EMBL" id="CAD8069695.1"/>
    </source>
</evidence>
<dbReference type="PANTHER" id="PTHR45686:SF4">
    <property type="entry name" value="ADP-RIBOSYLATION FACTOR GTPASE ACTIVATING PROTEIN 3, ISOFORM H"/>
    <property type="match status" value="1"/>
</dbReference>
<dbReference type="GO" id="GO:0000139">
    <property type="term" value="C:Golgi membrane"/>
    <property type="evidence" value="ECO:0007669"/>
    <property type="project" value="GOC"/>
</dbReference>
<accession>A0A8S1LUK2</accession>
<proteinExistence type="predicted"/>
<sequence length="370" mass="42050">MENQIIDDAERDQIIKQLKLVQGNDKCIDCGKKNTKWASVTLGLFLCIDCSGKHREYGVRYTFARSLTLDSWSRKQITFLQVGGNEKALEYFQSVGLIGPGCSQIDYKSPLVEKYKQELLKQVLSLSVLALCEEKLNIIRPSLIPSPVKIAQTQEKQTSNKEEESQVKEQPKQVFQNNLLQEEATVTKKSNKIVFADNAKPQAASGKAVQGKKLADVDFDSLQFDDPFSNPFNNDPFKSDLNKSELVQSEEPKVIIKQTQQPTQTIPQTNETLEKLKDKNVKSISSDTLFQQQDNEQNKQNIYKFNGQTAISSKQFFGDKEEDSEDSSQKMDQLKNMFNFATEKTMETFGNVKEKAGGIWENLKTRFNKQ</sequence>
<dbReference type="OMA" id="KAGGIWE"/>
<dbReference type="CDD" id="cd08831">
    <property type="entry name" value="ArfGap_ArfGap2_3_like"/>
    <property type="match status" value="1"/>
</dbReference>
<evidence type="ECO:0000259" key="5">
    <source>
        <dbReference type="PROSITE" id="PS50115"/>
    </source>
</evidence>
<feature type="region of interest" description="Disordered" evidence="4">
    <location>
        <begin position="150"/>
        <end position="171"/>
    </location>
</feature>
<dbReference type="PANTHER" id="PTHR45686">
    <property type="entry name" value="ADP-RIBOSYLATION FACTOR GTPASE ACTIVATING PROTEIN 3, ISOFORM H-RELATED"/>
    <property type="match status" value="1"/>
</dbReference>
<keyword evidence="2" id="KW-0862">Zinc</keyword>
<evidence type="ECO:0000256" key="1">
    <source>
        <dbReference type="ARBA" id="ARBA00022723"/>
    </source>
</evidence>
<dbReference type="GO" id="GO:0005096">
    <property type="term" value="F:GTPase activator activity"/>
    <property type="evidence" value="ECO:0007669"/>
    <property type="project" value="InterPro"/>
</dbReference>
<evidence type="ECO:0000256" key="3">
    <source>
        <dbReference type="PROSITE-ProRule" id="PRU00288"/>
    </source>
</evidence>
<dbReference type="SMART" id="SM00105">
    <property type="entry name" value="ArfGap"/>
    <property type="match status" value="1"/>
</dbReference>
<feature type="domain" description="Arf-GAP" evidence="5">
    <location>
        <begin position="12"/>
        <end position="130"/>
    </location>
</feature>
<dbReference type="EMBL" id="CAJJDM010000044">
    <property type="protein sequence ID" value="CAD8069695.1"/>
    <property type="molecule type" value="Genomic_DNA"/>
</dbReference>
<gene>
    <name evidence="6" type="ORF">PPRIM_AZ9-3.1.T0440165</name>
</gene>
<dbReference type="AlphaFoldDB" id="A0A8S1LUK2"/>
<protein>
    <recommendedName>
        <fullName evidence="5">Arf-GAP domain-containing protein</fullName>
    </recommendedName>
</protein>
<dbReference type="PROSITE" id="PS50115">
    <property type="entry name" value="ARFGAP"/>
    <property type="match status" value="1"/>
</dbReference>
<dbReference type="InterPro" id="IPR001164">
    <property type="entry name" value="ArfGAP_dom"/>
</dbReference>
<evidence type="ECO:0000256" key="4">
    <source>
        <dbReference type="SAM" id="MobiDB-lite"/>
    </source>
</evidence>
<keyword evidence="7" id="KW-1185">Reference proteome</keyword>
<dbReference type="GO" id="GO:0048205">
    <property type="term" value="P:COPI coating of Golgi vesicle"/>
    <property type="evidence" value="ECO:0007669"/>
    <property type="project" value="TreeGrafter"/>
</dbReference>
<dbReference type="Pfam" id="PF01412">
    <property type="entry name" value="ArfGap"/>
    <property type="match status" value="1"/>
</dbReference>
<keyword evidence="3" id="KW-0863">Zinc-finger</keyword>
<evidence type="ECO:0000256" key="2">
    <source>
        <dbReference type="ARBA" id="ARBA00022833"/>
    </source>
</evidence>
<evidence type="ECO:0000313" key="7">
    <source>
        <dbReference type="Proteomes" id="UP000688137"/>
    </source>
</evidence>
<feature type="compositionally biased region" description="Basic and acidic residues" evidence="4">
    <location>
        <begin position="158"/>
        <end position="171"/>
    </location>
</feature>
<reference evidence="6" key="1">
    <citation type="submission" date="2021-01" db="EMBL/GenBank/DDBJ databases">
        <authorList>
            <consortium name="Genoscope - CEA"/>
            <person name="William W."/>
        </authorList>
    </citation>
    <scope>NUCLEOTIDE SEQUENCE</scope>
</reference>